<evidence type="ECO:0000313" key="6">
    <source>
        <dbReference type="EMBL" id="TDL47037.1"/>
    </source>
</evidence>
<comment type="caution">
    <text evidence="6">The sequence shown here is derived from an EMBL/GenBank/DDBJ whole genome shotgun (WGS) entry which is preliminary data.</text>
</comment>
<dbReference type="RefSeq" id="WP_133409256.1">
    <property type="nucleotide sequence ID" value="NZ_SMZT01000001.1"/>
</dbReference>
<dbReference type="PANTHER" id="PTHR33154">
    <property type="entry name" value="TRANSCRIPTIONAL REGULATOR, ARSR FAMILY"/>
    <property type="match status" value="1"/>
</dbReference>
<organism evidence="6 7">
    <name type="scientific">Kocuria rosea</name>
    <name type="common">Deinococcus erythromyxa</name>
    <name type="synonym">Micrococcus rubens</name>
    <dbReference type="NCBI Taxonomy" id="1275"/>
    <lineage>
        <taxon>Bacteria</taxon>
        <taxon>Bacillati</taxon>
        <taxon>Actinomycetota</taxon>
        <taxon>Actinomycetes</taxon>
        <taxon>Micrococcales</taxon>
        <taxon>Micrococcaceae</taxon>
        <taxon>Kocuria</taxon>
    </lineage>
</organism>
<sequence>MGNNDVFAVIADKTRRGILAALKDGERPVGDLVAELGVSQPTVSKHLKILREAGMVSMEAQGQRRLYAVQPEPLAEVTAWVHEVVGGAAHQPAAPTRAPGDAADSGTAGAGVAGPDDVVTAGADGAGTAPEATPGTDVLDAAAVVVPEPAVVPSPEPAVETGPAPAVGGTPARPGRGAGARAADILSSLSGLRRRTRNPRR</sequence>
<evidence type="ECO:0000256" key="3">
    <source>
        <dbReference type="ARBA" id="ARBA00023163"/>
    </source>
</evidence>
<dbReference type="Gene3D" id="1.10.10.10">
    <property type="entry name" value="Winged helix-like DNA-binding domain superfamily/Winged helix DNA-binding domain"/>
    <property type="match status" value="1"/>
</dbReference>
<dbReference type="CDD" id="cd00090">
    <property type="entry name" value="HTH_ARSR"/>
    <property type="match status" value="1"/>
</dbReference>
<protein>
    <submittedName>
        <fullName evidence="6">ArsR family transcriptional regulator</fullName>
    </submittedName>
</protein>
<dbReference type="PANTHER" id="PTHR33154:SF33">
    <property type="entry name" value="TRANSCRIPTIONAL REPRESSOR SDPR"/>
    <property type="match status" value="1"/>
</dbReference>
<keyword evidence="3" id="KW-0804">Transcription</keyword>
<accession>A0A4R5YUJ3</accession>
<dbReference type="SMART" id="SM00418">
    <property type="entry name" value="HTH_ARSR"/>
    <property type="match status" value="1"/>
</dbReference>
<evidence type="ECO:0000256" key="4">
    <source>
        <dbReference type="SAM" id="MobiDB-lite"/>
    </source>
</evidence>
<dbReference type="InterPro" id="IPR036390">
    <property type="entry name" value="WH_DNA-bd_sf"/>
</dbReference>
<dbReference type="SUPFAM" id="SSF46785">
    <property type="entry name" value="Winged helix' DNA-binding domain"/>
    <property type="match status" value="1"/>
</dbReference>
<evidence type="ECO:0000313" key="7">
    <source>
        <dbReference type="Proteomes" id="UP000295163"/>
    </source>
</evidence>
<reference evidence="6 7" key="1">
    <citation type="submission" date="2019-03" db="EMBL/GenBank/DDBJ databases">
        <title>Genome Sequencing and Assembly of Various Microbes Isolated from Partially Reclaimed Soil and Acid Mine Drainage (AMD) Site.</title>
        <authorList>
            <person name="Steinbock B."/>
            <person name="Bechtold R."/>
            <person name="Sevigny J.L."/>
            <person name="Thomas D."/>
            <person name="Cuthill L.R."/>
            <person name="Aveiro Johannsen E.J."/>
            <person name="Thomas K."/>
            <person name="Ghosh A."/>
        </authorList>
    </citation>
    <scope>NUCLEOTIDE SEQUENCE [LARGE SCALE GENOMIC DNA]</scope>
    <source>
        <strain evidence="6 7">S-A3</strain>
    </source>
</reference>
<evidence type="ECO:0000256" key="2">
    <source>
        <dbReference type="ARBA" id="ARBA00023125"/>
    </source>
</evidence>
<feature type="region of interest" description="Disordered" evidence="4">
    <location>
        <begin position="152"/>
        <end position="201"/>
    </location>
</feature>
<proteinExistence type="predicted"/>
<feature type="region of interest" description="Disordered" evidence="4">
    <location>
        <begin position="91"/>
        <end position="134"/>
    </location>
</feature>
<keyword evidence="2" id="KW-0238">DNA-binding</keyword>
<gene>
    <name evidence="6" type="ORF">E2R59_03390</name>
</gene>
<dbReference type="InterPro" id="IPR036388">
    <property type="entry name" value="WH-like_DNA-bd_sf"/>
</dbReference>
<feature type="compositionally biased region" description="Basic residues" evidence="4">
    <location>
        <begin position="192"/>
        <end position="201"/>
    </location>
</feature>
<keyword evidence="1" id="KW-0805">Transcription regulation</keyword>
<dbReference type="AlphaFoldDB" id="A0A4R5YUJ3"/>
<name>A0A4R5YUJ3_KOCRO</name>
<dbReference type="Proteomes" id="UP000295163">
    <property type="component" value="Unassembled WGS sequence"/>
</dbReference>
<feature type="compositionally biased region" description="Low complexity" evidence="4">
    <location>
        <begin position="157"/>
        <end position="191"/>
    </location>
</feature>
<dbReference type="PROSITE" id="PS50987">
    <property type="entry name" value="HTH_ARSR_2"/>
    <property type="match status" value="1"/>
</dbReference>
<evidence type="ECO:0000259" key="5">
    <source>
        <dbReference type="PROSITE" id="PS50987"/>
    </source>
</evidence>
<dbReference type="InterPro" id="IPR051081">
    <property type="entry name" value="HTH_MetalResp_TranReg"/>
</dbReference>
<feature type="domain" description="HTH arsR-type" evidence="5">
    <location>
        <begin position="1"/>
        <end position="92"/>
    </location>
</feature>
<dbReference type="GO" id="GO:0003700">
    <property type="term" value="F:DNA-binding transcription factor activity"/>
    <property type="evidence" value="ECO:0007669"/>
    <property type="project" value="InterPro"/>
</dbReference>
<dbReference type="PRINTS" id="PR00778">
    <property type="entry name" value="HTHARSR"/>
</dbReference>
<dbReference type="Pfam" id="PF01022">
    <property type="entry name" value="HTH_5"/>
    <property type="match status" value="1"/>
</dbReference>
<feature type="compositionally biased region" description="Low complexity" evidence="4">
    <location>
        <begin position="113"/>
        <end position="134"/>
    </location>
</feature>
<dbReference type="InterPro" id="IPR001845">
    <property type="entry name" value="HTH_ArsR_DNA-bd_dom"/>
</dbReference>
<dbReference type="GeneID" id="64349378"/>
<dbReference type="NCBIfam" id="NF033788">
    <property type="entry name" value="HTH_metalloreg"/>
    <property type="match status" value="1"/>
</dbReference>
<dbReference type="EMBL" id="SMZT01000001">
    <property type="protein sequence ID" value="TDL47037.1"/>
    <property type="molecule type" value="Genomic_DNA"/>
</dbReference>
<feature type="compositionally biased region" description="Low complexity" evidence="4">
    <location>
        <begin position="98"/>
        <end position="107"/>
    </location>
</feature>
<dbReference type="InterPro" id="IPR011991">
    <property type="entry name" value="ArsR-like_HTH"/>
</dbReference>
<dbReference type="GO" id="GO:0003677">
    <property type="term" value="F:DNA binding"/>
    <property type="evidence" value="ECO:0007669"/>
    <property type="project" value="UniProtKB-KW"/>
</dbReference>
<evidence type="ECO:0000256" key="1">
    <source>
        <dbReference type="ARBA" id="ARBA00023015"/>
    </source>
</evidence>